<keyword evidence="1" id="KW-0472">Membrane</keyword>
<accession>A0ABP8UHP6</accession>
<comment type="caution">
    <text evidence="2">The sequence shown here is derived from an EMBL/GenBank/DDBJ whole genome shotgun (WGS) entry which is preliminary data.</text>
</comment>
<proteinExistence type="predicted"/>
<reference evidence="3" key="1">
    <citation type="journal article" date="2019" name="Int. J. Syst. Evol. Microbiol.">
        <title>The Global Catalogue of Microorganisms (GCM) 10K type strain sequencing project: providing services to taxonomists for standard genome sequencing and annotation.</title>
        <authorList>
            <consortium name="The Broad Institute Genomics Platform"/>
            <consortium name="The Broad Institute Genome Sequencing Center for Infectious Disease"/>
            <person name="Wu L."/>
            <person name="Ma J."/>
        </authorList>
    </citation>
    <scope>NUCLEOTIDE SEQUENCE [LARGE SCALE GENOMIC DNA]</scope>
    <source>
        <strain evidence="3">JCM 17939</strain>
    </source>
</reference>
<keyword evidence="1" id="KW-0812">Transmembrane</keyword>
<protein>
    <submittedName>
        <fullName evidence="2">Uncharacterized protein</fullName>
    </submittedName>
</protein>
<gene>
    <name evidence="2" type="ORF">GCM10023196_054170</name>
</gene>
<name>A0ABP8UHP6_9ACTN</name>
<feature type="transmembrane region" description="Helical" evidence="1">
    <location>
        <begin position="35"/>
        <end position="53"/>
    </location>
</feature>
<evidence type="ECO:0000313" key="2">
    <source>
        <dbReference type="EMBL" id="GAA4630124.1"/>
    </source>
</evidence>
<dbReference type="Proteomes" id="UP001501442">
    <property type="component" value="Unassembled WGS sequence"/>
</dbReference>
<dbReference type="EMBL" id="BAABHK010000008">
    <property type="protein sequence ID" value="GAA4630124.1"/>
    <property type="molecule type" value="Genomic_DNA"/>
</dbReference>
<keyword evidence="3" id="KW-1185">Reference proteome</keyword>
<organism evidence="2 3">
    <name type="scientific">Actinoallomurus vinaceus</name>
    <dbReference type="NCBI Taxonomy" id="1080074"/>
    <lineage>
        <taxon>Bacteria</taxon>
        <taxon>Bacillati</taxon>
        <taxon>Actinomycetota</taxon>
        <taxon>Actinomycetes</taxon>
        <taxon>Streptosporangiales</taxon>
        <taxon>Thermomonosporaceae</taxon>
        <taxon>Actinoallomurus</taxon>
    </lineage>
</organism>
<evidence type="ECO:0000256" key="1">
    <source>
        <dbReference type="SAM" id="Phobius"/>
    </source>
</evidence>
<sequence length="59" mass="6478">MRSESVVGASLLECDETLKAERSEHGVEGLRVCEVGLVLGFGTAVSVYGWFFVRQDRTT</sequence>
<evidence type="ECO:0000313" key="3">
    <source>
        <dbReference type="Proteomes" id="UP001501442"/>
    </source>
</evidence>
<keyword evidence="1" id="KW-1133">Transmembrane helix</keyword>